<sequence length="80" mass="9152">MEVYQTFGMQAILGMASHLFFIAITFYALQAIRVEQIFKKGNTFRIQLIYILLSIAIGASVSNFFLDFTVWSGQLPYLFS</sequence>
<keyword evidence="1" id="KW-0472">Membrane</keyword>
<evidence type="ECO:0000313" key="3">
    <source>
        <dbReference type="Proteomes" id="UP000274033"/>
    </source>
</evidence>
<dbReference type="NCBIfam" id="TIGR02327">
    <property type="entry name" value="int_mem_ywzB"/>
    <property type="match status" value="1"/>
</dbReference>
<gene>
    <name evidence="2" type="ORF">EBB45_05205</name>
</gene>
<protein>
    <submittedName>
        <fullName evidence="2">DUF1146 domain-containing protein</fullName>
    </submittedName>
</protein>
<dbReference type="RefSeq" id="WP_124763363.1">
    <property type="nucleotide sequence ID" value="NZ_JAFBDY010000009.1"/>
</dbReference>
<feature type="transmembrane region" description="Helical" evidence="1">
    <location>
        <begin position="49"/>
        <end position="71"/>
    </location>
</feature>
<evidence type="ECO:0000256" key="1">
    <source>
        <dbReference type="SAM" id="Phobius"/>
    </source>
</evidence>
<dbReference type="OrthoDB" id="1651016at2"/>
<dbReference type="EMBL" id="RRCT01000003">
    <property type="protein sequence ID" value="RQW75540.1"/>
    <property type="molecule type" value="Genomic_DNA"/>
</dbReference>
<evidence type="ECO:0000313" key="2">
    <source>
        <dbReference type="EMBL" id="RQW75540.1"/>
    </source>
</evidence>
<keyword evidence="1" id="KW-1133">Transmembrane helix</keyword>
<accession>A0A3N9UHI1</accession>
<name>A0A3N9UHI1_9BACI</name>
<organism evidence="2 3">
    <name type="scientific">Lysinibacillus composti</name>
    <dbReference type="NCBI Taxonomy" id="720633"/>
    <lineage>
        <taxon>Bacteria</taxon>
        <taxon>Bacillati</taxon>
        <taxon>Bacillota</taxon>
        <taxon>Bacilli</taxon>
        <taxon>Bacillales</taxon>
        <taxon>Bacillaceae</taxon>
        <taxon>Lysinibacillus</taxon>
    </lineage>
</organism>
<reference evidence="2 3" key="1">
    <citation type="journal article" date="2013" name="J. Microbiol.">
        <title>Lysinibacillus chungkukjangi sp. nov., isolated from Chungkukjang, Korean fermented soybean food.</title>
        <authorList>
            <person name="Kim S.J."/>
            <person name="Jang Y.H."/>
            <person name="Hamada M."/>
            <person name="Ahn J.H."/>
            <person name="Weon H.Y."/>
            <person name="Suzuki K."/>
            <person name="Whang K.S."/>
            <person name="Kwon S.W."/>
        </authorList>
    </citation>
    <scope>NUCLEOTIDE SEQUENCE [LARGE SCALE GENOMIC DNA]</scope>
    <source>
        <strain evidence="2 3">MCCC 1A12701</strain>
    </source>
</reference>
<dbReference type="AlphaFoldDB" id="A0A3N9UHI1"/>
<comment type="caution">
    <text evidence="2">The sequence shown here is derived from an EMBL/GenBank/DDBJ whole genome shotgun (WGS) entry which is preliminary data.</text>
</comment>
<keyword evidence="3" id="KW-1185">Reference proteome</keyword>
<feature type="transmembrane region" description="Helical" evidence="1">
    <location>
        <begin position="6"/>
        <end position="29"/>
    </location>
</feature>
<dbReference type="Proteomes" id="UP000274033">
    <property type="component" value="Unassembled WGS sequence"/>
</dbReference>
<proteinExistence type="predicted"/>
<dbReference type="InterPro" id="IPR009526">
    <property type="entry name" value="DUF1146"/>
</dbReference>
<dbReference type="Pfam" id="PF06612">
    <property type="entry name" value="DUF1146"/>
    <property type="match status" value="1"/>
</dbReference>
<keyword evidence="1" id="KW-0812">Transmembrane</keyword>